<evidence type="ECO:0000256" key="8">
    <source>
        <dbReference type="ARBA" id="ARBA00022840"/>
    </source>
</evidence>
<dbReference type="EMBL" id="JH126405">
    <property type="protein sequence ID" value="EGX88709.1"/>
    <property type="molecule type" value="Genomic_DNA"/>
</dbReference>
<dbReference type="InterPro" id="IPR008271">
    <property type="entry name" value="Ser/Thr_kinase_AS"/>
</dbReference>
<dbReference type="InterPro" id="IPR017441">
    <property type="entry name" value="Protein_kinase_ATP_BS"/>
</dbReference>
<dbReference type="SMART" id="SM00220">
    <property type="entry name" value="S_TKc"/>
    <property type="match status" value="1"/>
</dbReference>
<feature type="compositionally biased region" description="Polar residues" evidence="12">
    <location>
        <begin position="799"/>
        <end position="811"/>
    </location>
</feature>
<evidence type="ECO:0000256" key="10">
    <source>
        <dbReference type="ARBA" id="ARBA00048679"/>
    </source>
</evidence>
<dbReference type="Gene3D" id="2.60.200.20">
    <property type="match status" value="1"/>
</dbReference>
<dbReference type="HOGENOM" id="CLU_017167_0_0_1"/>
<reference evidence="15 16" key="1">
    <citation type="journal article" date="2011" name="Genome Biol.">
        <title>Genome sequence of the insect pathogenic fungus Cordyceps militaris, a valued traditional Chinese medicine.</title>
        <authorList>
            <person name="Zheng P."/>
            <person name="Xia Y."/>
            <person name="Xiao G."/>
            <person name="Xiong C."/>
            <person name="Hu X."/>
            <person name="Zhang S."/>
            <person name="Zheng H."/>
            <person name="Huang Y."/>
            <person name="Zhou Y."/>
            <person name="Wang S."/>
            <person name="Zhao G.P."/>
            <person name="Liu X."/>
            <person name="St Leger R.J."/>
            <person name="Wang C."/>
        </authorList>
    </citation>
    <scope>NUCLEOTIDE SEQUENCE [LARGE SCALE GENOMIC DNA]</scope>
    <source>
        <strain evidence="15 16">CM01</strain>
    </source>
</reference>
<feature type="domain" description="Protein kinase" evidence="14">
    <location>
        <begin position="232"/>
        <end position="496"/>
    </location>
</feature>
<evidence type="ECO:0000256" key="1">
    <source>
        <dbReference type="ARBA" id="ARBA00005575"/>
    </source>
</evidence>
<keyword evidence="4" id="KW-0723">Serine/threonine-protein kinase</keyword>
<dbReference type="GO" id="GO:0003677">
    <property type="term" value="F:DNA binding"/>
    <property type="evidence" value="ECO:0007669"/>
    <property type="project" value="InterPro"/>
</dbReference>
<accession>G3JS63</accession>
<sequence>MEADPDIIARIYAHKKYSAASVNAIESSKHYVTPPTQAPPPTPRPCDSRAASVEPTGPLVQGPNEHGSFVELRFSKPPTLSFGFTFGRSSNSDVQLPNDESHKGLSNCHFCITFDDSGRLIVRDLGSIAGTMVTYDEAAKELRRNFRWIISGNAVQEFKKIVVTLFGPIQFRIVLPPYHTDWQSREYMSRIDTWRRGQALTSASVKRLEVNNSDTRRPTNVPSRNSPENGCLFVEKKVGQGSFGTVTRFWNVSTGELHVVKKPRAGRPINWVYWRREIENLQLASRENHAHIVKFLGAKTDPYPEISLEYVAGGTLGHYKHITTVQRWMILLQALSALQYLHELQPPIAHRDIKRANILVHAYGKNNIHIKLTDFGLSKGDVDLATPCGTSQYNAPELFAIRFNRLTGNQFPQSYTPKADIWSLGVVVFEYACALPSFHEQYRWQADQWGMLILSGFRNHLQHRTELEDFMLDHMIVMDPDQRAEAGLCLRMASRLAPAEALNTIVPSGQPIIDPHRHAAPEVGQETILPGRHSSVEAAAPLTVLHNPRANENHNPRANENHNPRANENHNPRANENHNPRANENHNLRANENHNLPPRKRRRITLLPADYATIYVNTKVVHLNIERRLIHGTQLMAAYNISYGRLRAFLDHKDTNIRDETIRKGANLSAQGLYVPYDGIQAICERFGIDPAPILQEVRAVSRVPADVAPNHEAAVPSFAPAAKSAQDASGEAVDLAVTPKPGTGPPAAPASVLGERNSQPNGQARDEAAGSFFEAAFQIGSDREPVGRSPGELLGNFERSQGPSRTNNNYRYGVSEGISDGRNTNSKYAFDFA</sequence>
<proteinExistence type="inferred from homology"/>
<evidence type="ECO:0000259" key="13">
    <source>
        <dbReference type="PROSITE" id="PS50006"/>
    </source>
</evidence>
<dbReference type="PROSITE" id="PS00108">
    <property type="entry name" value="PROTEIN_KINASE_ST"/>
    <property type="match status" value="1"/>
</dbReference>
<dbReference type="STRING" id="983644.G3JS63"/>
<evidence type="ECO:0000313" key="15">
    <source>
        <dbReference type="EMBL" id="EGX88709.1"/>
    </source>
</evidence>
<feature type="domain" description="FHA" evidence="13">
    <location>
        <begin position="84"/>
        <end position="138"/>
    </location>
</feature>
<dbReference type="PANTHER" id="PTHR43671:SF98">
    <property type="entry name" value="SERINE_THREONINE-PROTEIN KINASE NEK11"/>
    <property type="match status" value="1"/>
</dbReference>
<comment type="similarity">
    <text evidence="1">Belongs to the protein kinase superfamily. CAMK Ser/Thr protein kinase family. CHEK2 subfamily.</text>
</comment>
<dbReference type="InterPro" id="IPR036887">
    <property type="entry name" value="HTH_APSES_sf"/>
</dbReference>
<feature type="binding site" evidence="11">
    <location>
        <position position="262"/>
    </location>
    <ligand>
        <name>ATP</name>
        <dbReference type="ChEBI" id="CHEBI:30616"/>
    </ligand>
</feature>
<feature type="region of interest" description="Disordered" evidence="12">
    <location>
        <begin position="780"/>
        <end position="826"/>
    </location>
</feature>
<comment type="catalytic activity">
    <reaction evidence="9">
        <text>L-threonyl-[protein] + ATP = O-phospho-L-threonyl-[protein] + ADP + H(+)</text>
        <dbReference type="Rhea" id="RHEA:46608"/>
        <dbReference type="Rhea" id="RHEA-COMP:11060"/>
        <dbReference type="Rhea" id="RHEA-COMP:11605"/>
        <dbReference type="ChEBI" id="CHEBI:15378"/>
        <dbReference type="ChEBI" id="CHEBI:30013"/>
        <dbReference type="ChEBI" id="CHEBI:30616"/>
        <dbReference type="ChEBI" id="CHEBI:61977"/>
        <dbReference type="ChEBI" id="CHEBI:456216"/>
        <dbReference type="EC" id="2.7.11.1"/>
    </reaction>
</comment>
<evidence type="ECO:0000256" key="7">
    <source>
        <dbReference type="ARBA" id="ARBA00022777"/>
    </source>
</evidence>
<organism evidence="15 16">
    <name type="scientific">Cordyceps militaris (strain CM01)</name>
    <name type="common">Caterpillar fungus</name>
    <dbReference type="NCBI Taxonomy" id="983644"/>
    <lineage>
        <taxon>Eukaryota</taxon>
        <taxon>Fungi</taxon>
        <taxon>Dikarya</taxon>
        <taxon>Ascomycota</taxon>
        <taxon>Pezizomycotina</taxon>
        <taxon>Sordariomycetes</taxon>
        <taxon>Hypocreomycetidae</taxon>
        <taxon>Hypocreales</taxon>
        <taxon>Cordycipitaceae</taxon>
        <taxon>Cordyceps</taxon>
    </lineage>
</organism>
<dbReference type="GO" id="GO:0004674">
    <property type="term" value="F:protein serine/threonine kinase activity"/>
    <property type="evidence" value="ECO:0007669"/>
    <property type="project" value="UniProtKB-KW"/>
</dbReference>
<keyword evidence="16" id="KW-1185">Reference proteome</keyword>
<keyword evidence="8 11" id="KW-0067">ATP-binding</keyword>
<evidence type="ECO:0000256" key="2">
    <source>
        <dbReference type="ARBA" id="ARBA00010886"/>
    </source>
</evidence>
<dbReference type="RefSeq" id="XP_006673954.1">
    <property type="nucleotide sequence ID" value="XM_006673891.1"/>
</dbReference>
<dbReference type="Pfam" id="PF00069">
    <property type="entry name" value="Pkinase"/>
    <property type="match status" value="1"/>
</dbReference>
<dbReference type="InterPro" id="IPR011009">
    <property type="entry name" value="Kinase-like_dom_sf"/>
</dbReference>
<name>G3JS63_CORMM</name>
<feature type="region of interest" description="Disordered" evidence="12">
    <location>
        <begin position="547"/>
        <end position="597"/>
    </location>
</feature>
<evidence type="ECO:0000256" key="5">
    <source>
        <dbReference type="ARBA" id="ARBA00022679"/>
    </source>
</evidence>
<dbReference type="CDD" id="cd00060">
    <property type="entry name" value="FHA"/>
    <property type="match status" value="1"/>
</dbReference>
<dbReference type="GeneID" id="18170760"/>
<dbReference type="KEGG" id="cmt:CCM_08755"/>
<evidence type="ECO:0000256" key="3">
    <source>
        <dbReference type="ARBA" id="ARBA00012513"/>
    </source>
</evidence>
<dbReference type="PROSITE" id="PS50011">
    <property type="entry name" value="PROTEIN_KINASE_DOM"/>
    <property type="match status" value="1"/>
</dbReference>
<dbReference type="SUPFAM" id="SSF56112">
    <property type="entry name" value="Protein kinase-like (PK-like)"/>
    <property type="match status" value="1"/>
</dbReference>
<dbReference type="Pfam" id="PF00498">
    <property type="entry name" value="FHA"/>
    <property type="match status" value="1"/>
</dbReference>
<dbReference type="SMART" id="SM00240">
    <property type="entry name" value="FHA"/>
    <property type="match status" value="1"/>
</dbReference>
<keyword evidence="5" id="KW-0808">Transferase</keyword>
<dbReference type="AlphaFoldDB" id="G3JS63"/>
<dbReference type="EC" id="2.7.11.1" evidence="3"/>
<dbReference type="InterPro" id="IPR050660">
    <property type="entry name" value="NEK_Ser/Thr_kinase"/>
</dbReference>
<feature type="compositionally biased region" description="Basic and acidic residues" evidence="12">
    <location>
        <begin position="549"/>
        <end position="592"/>
    </location>
</feature>
<comment type="catalytic activity">
    <reaction evidence="10">
        <text>L-seryl-[protein] + ATP = O-phospho-L-seryl-[protein] + ADP + H(+)</text>
        <dbReference type="Rhea" id="RHEA:17989"/>
        <dbReference type="Rhea" id="RHEA-COMP:9863"/>
        <dbReference type="Rhea" id="RHEA-COMP:11604"/>
        <dbReference type="ChEBI" id="CHEBI:15378"/>
        <dbReference type="ChEBI" id="CHEBI:29999"/>
        <dbReference type="ChEBI" id="CHEBI:30616"/>
        <dbReference type="ChEBI" id="CHEBI:83421"/>
        <dbReference type="ChEBI" id="CHEBI:456216"/>
        <dbReference type="EC" id="2.7.11.1"/>
    </reaction>
</comment>
<evidence type="ECO:0000256" key="11">
    <source>
        <dbReference type="PROSITE-ProRule" id="PRU10141"/>
    </source>
</evidence>
<dbReference type="InParanoid" id="G3JS63"/>
<dbReference type="InterPro" id="IPR008984">
    <property type="entry name" value="SMAD_FHA_dom_sf"/>
</dbReference>
<dbReference type="SUPFAM" id="SSF54616">
    <property type="entry name" value="DNA-binding domain of Mlu1-box binding protein MBP1"/>
    <property type="match status" value="1"/>
</dbReference>
<dbReference type="Gene3D" id="1.10.510.10">
    <property type="entry name" value="Transferase(Phosphotransferase) domain 1"/>
    <property type="match status" value="1"/>
</dbReference>
<dbReference type="VEuPathDB" id="FungiDB:CCM_08755"/>
<evidence type="ECO:0000256" key="9">
    <source>
        <dbReference type="ARBA" id="ARBA00047899"/>
    </source>
</evidence>
<protein>
    <recommendedName>
        <fullName evidence="3">non-specific serine/threonine protein kinase</fullName>
        <ecNumber evidence="3">2.7.11.1</ecNumber>
    </recommendedName>
</protein>
<dbReference type="OrthoDB" id="10252171at2759"/>
<feature type="region of interest" description="Disordered" evidence="12">
    <location>
        <begin position="730"/>
        <end position="767"/>
    </location>
</feature>
<evidence type="ECO:0000256" key="6">
    <source>
        <dbReference type="ARBA" id="ARBA00022741"/>
    </source>
</evidence>
<dbReference type="SUPFAM" id="SSF49879">
    <property type="entry name" value="SMAD/FHA domain"/>
    <property type="match status" value="1"/>
</dbReference>
<gene>
    <name evidence="15" type="ORF">CCM_08755</name>
</gene>
<evidence type="ECO:0000259" key="14">
    <source>
        <dbReference type="PROSITE" id="PS50011"/>
    </source>
</evidence>
<dbReference type="eggNOG" id="KOG0615">
    <property type="taxonomic scope" value="Eukaryota"/>
</dbReference>
<dbReference type="PANTHER" id="PTHR43671">
    <property type="entry name" value="SERINE/THREONINE-PROTEIN KINASE NEK"/>
    <property type="match status" value="1"/>
</dbReference>
<dbReference type="PROSITE" id="PS00107">
    <property type="entry name" value="PROTEIN_KINASE_ATP"/>
    <property type="match status" value="1"/>
</dbReference>
<dbReference type="InterPro" id="IPR000253">
    <property type="entry name" value="FHA_dom"/>
</dbReference>
<dbReference type="GO" id="GO:0005524">
    <property type="term" value="F:ATP binding"/>
    <property type="evidence" value="ECO:0007669"/>
    <property type="project" value="UniProtKB-UniRule"/>
</dbReference>
<feature type="region of interest" description="Disordered" evidence="12">
    <location>
        <begin position="31"/>
        <end position="62"/>
    </location>
</feature>
<dbReference type="Proteomes" id="UP000001610">
    <property type="component" value="Unassembled WGS sequence"/>
</dbReference>
<dbReference type="InterPro" id="IPR000719">
    <property type="entry name" value="Prot_kinase_dom"/>
</dbReference>
<comment type="similarity">
    <text evidence="2">Belongs to the protein kinase superfamily. NEK Ser/Thr protein kinase family. NIMA subfamily.</text>
</comment>
<dbReference type="PROSITE" id="PS50006">
    <property type="entry name" value="FHA_DOMAIN"/>
    <property type="match status" value="1"/>
</dbReference>
<evidence type="ECO:0000313" key="16">
    <source>
        <dbReference type="Proteomes" id="UP000001610"/>
    </source>
</evidence>
<keyword evidence="6 11" id="KW-0547">Nucleotide-binding</keyword>
<evidence type="ECO:0000256" key="12">
    <source>
        <dbReference type="SAM" id="MobiDB-lite"/>
    </source>
</evidence>
<evidence type="ECO:0000256" key="4">
    <source>
        <dbReference type="ARBA" id="ARBA00022527"/>
    </source>
</evidence>
<keyword evidence="7 15" id="KW-0418">Kinase</keyword>
<dbReference type="Gene3D" id="3.10.260.10">
    <property type="entry name" value="Transcription regulator HTH, APSES-type DNA-binding domain"/>
    <property type="match status" value="1"/>
</dbReference>
<dbReference type="CDD" id="cd00180">
    <property type="entry name" value="PKc"/>
    <property type="match status" value="1"/>
</dbReference>